<proteinExistence type="predicted"/>
<dbReference type="InterPro" id="IPR001680">
    <property type="entry name" value="WD40_rpt"/>
</dbReference>
<keyword evidence="2" id="KW-0677">Repeat</keyword>
<dbReference type="PANTHER" id="PTHR32215:SF0">
    <property type="entry name" value="CILIA- AND FLAGELLA-ASSOCIATED PROTEIN 57"/>
    <property type="match status" value="1"/>
</dbReference>
<organism evidence="5 6">
    <name type="scientific">Diaphorina citri</name>
    <name type="common">Asian citrus psyllid</name>
    <dbReference type="NCBI Taxonomy" id="121845"/>
    <lineage>
        <taxon>Eukaryota</taxon>
        <taxon>Metazoa</taxon>
        <taxon>Ecdysozoa</taxon>
        <taxon>Arthropoda</taxon>
        <taxon>Hexapoda</taxon>
        <taxon>Insecta</taxon>
        <taxon>Pterygota</taxon>
        <taxon>Neoptera</taxon>
        <taxon>Paraneoptera</taxon>
        <taxon>Hemiptera</taxon>
        <taxon>Sternorrhyncha</taxon>
        <taxon>Psylloidea</taxon>
        <taxon>Psyllidae</taxon>
        <taxon>Diaphorininae</taxon>
        <taxon>Diaphorina</taxon>
    </lineage>
</organism>
<dbReference type="PANTHER" id="PTHR32215">
    <property type="entry name" value="CILIA- AND FLAGELLA-ASSOCIATED PROTEIN 57"/>
    <property type="match status" value="1"/>
</dbReference>
<protein>
    <submittedName>
        <fullName evidence="6">Cilia- and flagella-associated protein 57-like isoform X1</fullName>
    </submittedName>
</protein>
<dbReference type="Gene3D" id="2.130.10.10">
    <property type="entry name" value="YVTN repeat-like/Quinoprotein amine dehydrogenase"/>
    <property type="match status" value="2"/>
</dbReference>
<dbReference type="PROSITE" id="PS50082">
    <property type="entry name" value="WD_REPEATS_2"/>
    <property type="match status" value="3"/>
</dbReference>
<sequence length="567" mass="66036">MYISREIGVLTQLGPKVHYKAITGVDMSWHKNRVVSVSEDRQLCVWNAKTGESELCEKYNMDVIGVTMDQTGFYLYIGFSHKVNFCMLRYKTLTMKRSFDLMPCSRIRFSVTGSYVALVNNLDVLVLDNIYFEPVHVLSGNTSRITKLAWSYKDDYLVSCAADGSIIQWKLSTEDRRKCLTLENVKFVDIALSFCRDVLVAVGNSPYIYTLDLGSMEVARILAWQSFVYISSVCLAYSDRFLFVGGNDGKLLSVMNPLTSEEPRNRTLHPAHRTDISEIKISPGNDMLVTGTIRGTLAFWSIHVEGATRIKVPIPVTLIEKHVLMSYVKTIEEFTITLNNIHFVFDKKMNLLERSLANEYEEERKQYEAETKRKQRHLSQLVRCNNKERSALKTELRTLKNNNRSRRERLQIEFCEEFVQQALKVKQLQLEIQLGSQQYERKREQIMEHFEQEKNKEMRMFNLEQDKKKTYMNHLEDKVLQIQDRLLSKIRKQFQLKDCLAEVSNKLIPSHKKLVHLESEIDSTLQDLSDMLFKPPKLSQKCNDPQDFHRRVRVVLTKTSCFPCQNN</sequence>
<keyword evidence="1 3" id="KW-0853">WD repeat</keyword>
<dbReference type="InterPro" id="IPR019775">
    <property type="entry name" value="WD40_repeat_CS"/>
</dbReference>
<dbReference type="PROSITE" id="PS50294">
    <property type="entry name" value="WD_REPEATS_REGION"/>
    <property type="match status" value="1"/>
</dbReference>
<evidence type="ECO:0000256" key="3">
    <source>
        <dbReference type="PROSITE-ProRule" id="PRU00221"/>
    </source>
</evidence>
<dbReference type="Pfam" id="PF00400">
    <property type="entry name" value="WD40"/>
    <property type="match status" value="2"/>
</dbReference>
<evidence type="ECO:0000313" key="5">
    <source>
        <dbReference type="Proteomes" id="UP000079169"/>
    </source>
</evidence>
<reference evidence="6" key="1">
    <citation type="submission" date="2025-08" db="UniProtKB">
        <authorList>
            <consortium name="RefSeq"/>
        </authorList>
    </citation>
    <scope>IDENTIFICATION</scope>
</reference>
<name>A0A3Q0JG93_DIACI</name>
<dbReference type="Proteomes" id="UP000079169">
    <property type="component" value="Unplaced"/>
</dbReference>
<dbReference type="InterPro" id="IPR036322">
    <property type="entry name" value="WD40_repeat_dom_sf"/>
</dbReference>
<feature type="repeat" description="WD" evidence="3">
    <location>
        <begin position="15"/>
        <end position="56"/>
    </location>
</feature>
<evidence type="ECO:0000256" key="1">
    <source>
        <dbReference type="ARBA" id="ARBA00022574"/>
    </source>
</evidence>
<dbReference type="InterPro" id="IPR052993">
    <property type="entry name" value="CFA-57"/>
</dbReference>
<evidence type="ECO:0000256" key="2">
    <source>
        <dbReference type="ARBA" id="ARBA00022737"/>
    </source>
</evidence>
<dbReference type="PaxDb" id="121845-A0A3Q0JG93"/>
<evidence type="ECO:0000313" key="6">
    <source>
        <dbReference type="RefSeq" id="XP_026686093.1"/>
    </source>
</evidence>
<dbReference type="AlphaFoldDB" id="A0A3Q0JG93"/>
<evidence type="ECO:0000256" key="4">
    <source>
        <dbReference type="SAM" id="Coils"/>
    </source>
</evidence>
<feature type="repeat" description="WD" evidence="3">
    <location>
        <begin position="138"/>
        <end position="179"/>
    </location>
</feature>
<dbReference type="SUPFAM" id="SSF50978">
    <property type="entry name" value="WD40 repeat-like"/>
    <property type="match status" value="2"/>
</dbReference>
<dbReference type="STRING" id="121845.A0A3Q0JG93"/>
<dbReference type="GeneID" id="103518530"/>
<accession>A0A3Q0JG93</accession>
<keyword evidence="5" id="KW-1185">Reference proteome</keyword>
<gene>
    <name evidence="6" type="primary">LOC103518530</name>
</gene>
<keyword evidence="4" id="KW-0175">Coiled coil</keyword>
<feature type="coiled-coil region" evidence="4">
    <location>
        <begin position="350"/>
        <end position="456"/>
    </location>
</feature>
<dbReference type="InterPro" id="IPR015943">
    <property type="entry name" value="WD40/YVTN_repeat-like_dom_sf"/>
</dbReference>
<dbReference type="SMART" id="SM00320">
    <property type="entry name" value="WD40"/>
    <property type="match status" value="3"/>
</dbReference>
<dbReference type="PROSITE" id="PS00678">
    <property type="entry name" value="WD_REPEATS_1"/>
    <property type="match status" value="1"/>
</dbReference>
<feature type="repeat" description="WD" evidence="3">
    <location>
        <begin position="269"/>
        <end position="302"/>
    </location>
</feature>
<dbReference type="RefSeq" id="XP_026686093.1">
    <property type="nucleotide sequence ID" value="XM_026830292.1"/>
</dbReference>